<evidence type="ECO:0000256" key="1">
    <source>
        <dbReference type="SAM" id="MobiDB-lite"/>
    </source>
</evidence>
<dbReference type="InParanoid" id="F4RXE6"/>
<feature type="region of interest" description="Disordered" evidence="1">
    <location>
        <begin position="157"/>
        <end position="186"/>
    </location>
</feature>
<keyword evidence="3" id="KW-1185">Reference proteome</keyword>
<dbReference type="VEuPathDB" id="FungiDB:MELLADRAFT_65972"/>
<sequence length="516" mass="58094">MIGTDWLDSFNEYQGDDDEEEKEMGIRTRPVFPVSRQKDKSSATLSSSLNDTPQIYNQPSQPLSQSNNQTDCFEPEISDPIDIGQIEEGPQKDFIDNPWTIAHRRAIAQREKVPPNPIKSIEREDETYNTKRTTRRGSKSTTFLPLSRRGQIYRNQPGAESENVSSSLQNQSEFSQPPLNFSEEENEPEIEIIHQSDPKHNPYKKLRFDGETNHSKSSVEFGISNFGSDSMAVSETGTLLTHGRTTNTSGSAQGSELDMINPGVEQLNSREYIDVDDERRSRMMKTVPKLTRSQQQSKSHRKAKSILRPIKHLETTFNGVKAGHSINLSSPLVQHMNHIPSTTSTSTSTAQSNHLKPIKPHPALSALYMPSNTLNEFRSGRGKQVDDEEITPVIRSRAMKSQPNRRSSISKRRKLLKKNSGLENRLEQVGPSSPIDNIAKRSISKNKTIKMKETSKISKEKDKDNLGHVVRGHGLDSLTSESYGMMREMLEIQIRESDEWPSSDQVAEVLFGLAVP</sequence>
<organism evidence="3">
    <name type="scientific">Melampsora larici-populina (strain 98AG31 / pathotype 3-4-7)</name>
    <name type="common">Poplar leaf rust fungus</name>
    <dbReference type="NCBI Taxonomy" id="747676"/>
    <lineage>
        <taxon>Eukaryota</taxon>
        <taxon>Fungi</taxon>
        <taxon>Dikarya</taxon>
        <taxon>Basidiomycota</taxon>
        <taxon>Pucciniomycotina</taxon>
        <taxon>Pucciniomycetes</taxon>
        <taxon>Pucciniales</taxon>
        <taxon>Melampsoraceae</taxon>
        <taxon>Melampsora</taxon>
    </lineage>
</organism>
<evidence type="ECO:0000313" key="2">
    <source>
        <dbReference type="EMBL" id="EGG02953.1"/>
    </source>
</evidence>
<feature type="region of interest" description="Disordered" evidence="1">
    <location>
        <begin position="241"/>
        <end position="264"/>
    </location>
</feature>
<proteinExistence type="predicted"/>
<dbReference type="HOGENOM" id="CLU_527925_0_0_1"/>
<feature type="compositionally biased region" description="Polar residues" evidence="1">
    <location>
        <begin position="42"/>
        <end position="56"/>
    </location>
</feature>
<dbReference type="KEGG" id="mlr:MELLADRAFT_65972"/>
<dbReference type="AlphaFoldDB" id="F4RXE6"/>
<feature type="compositionally biased region" description="Polar residues" evidence="1">
    <location>
        <begin position="241"/>
        <end position="254"/>
    </location>
</feature>
<accession>F4RXE6</accession>
<gene>
    <name evidence="2" type="ORF">MELLADRAFT_65972</name>
</gene>
<dbReference type="EMBL" id="GL883127">
    <property type="protein sequence ID" value="EGG02953.1"/>
    <property type="molecule type" value="Genomic_DNA"/>
</dbReference>
<evidence type="ECO:0000313" key="3">
    <source>
        <dbReference type="Proteomes" id="UP000001072"/>
    </source>
</evidence>
<protein>
    <submittedName>
        <fullName evidence="2">Uncharacterized protein</fullName>
    </submittedName>
</protein>
<dbReference type="GeneID" id="18930532"/>
<dbReference type="Proteomes" id="UP000001072">
    <property type="component" value="Unassembled WGS sequence"/>
</dbReference>
<reference evidence="3" key="1">
    <citation type="journal article" date="2011" name="Proc. Natl. Acad. Sci. U.S.A.">
        <title>Obligate biotrophy features unraveled by the genomic analysis of rust fungi.</title>
        <authorList>
            <person name="Duplessis S."/>
            <person name="Cuomo C.A."/>
            <person name="Lin Y.-C."/>
            <person name="Aerts A."/>
            <person name="Tisserant E."/>
            <person name="Veneault-Fourrey C."/>
            <person name="Joly D.L."/>
            <person name="Hacquard S."/>
            <person name="Amselem J."/>
            <person name="Cantarel B.L."/>
            <person name="Chiu R."/>
            <person name="Coutinho P.M."/>
            <person name="Feau N."/>
            <person name="Field M."/>
            <person name="Frey P."/>
            <person name="Gelhaye E."/>
            <person name="Goldberg J."/>
            <person name="Grabherr M.G."/>
            <person name="Kodira C.D."/>
            <person name="Kohler A."/>
            <person name="Kuees U."/>
            <person name="Lindquist E.A."/>
            <person name="Lucas S.M."/>
            <person name="Mago R."/>
            <person name="Mauceli E."/>
            <person name="Morin E."/>
            <person name="Murat C."/>
            <person name="Pangilinan J.L."/>
            <person name="Park R."/>
            <person name="Pearson M."/>
            <person name="Quesneville H."/>
            <person name="Rouhier N."/>
            <person name="Sakthikumar S."/>
            <person name="Salamov A.A."/>
            <person name="Schmutz J."/>
            <person name="Selles B."/>
            <person name="Shapiro H."/>
            <person name="Tanguay P."/>
            <person name="Tuskan G.A."/>
            <person name="Henrissat B."/>
            <person name="Van de Peer Y."/>
            <person name="Rouze P."/>
            <person name="Ellis J.G."/>
            <person name="Dodds P.N."/>
            <person name="Schein J.E."/>
            <person name="Zhong S."/>
            <person name="Hamelin R.C."/>
            <person name="Grigoriev I.V."/>
            <person name="Szabo L.J."/>
            <person name="Martin F."/>
        </authorList>
    </citation>
    <scope>NUCLEOTIDE SEQUENCE [LARGE SCALE GENOMIC DNA]</scope>
    <source>
        <strain evidence="3">98AG31 / pathotype 3-4-7</strain>
    </source>
</reference>
<feature type="compositionally biased region" description="Polar residues" evidence="1">
    <location>
        <begin position="162"/>
        <end position="179"/>
    </location>
</feature>
<dbReference type="OrthoDB" id="10438969at2759"/>
<feature type="region of interest" description="Disordered" evidence="1">
    <location>
        <begin position="122"/>
        <end position="142"/>
    </location>
</feature>
<feature type="region of interest" description="Disordered" evidence="1">
    <location>
        <begin position="1"/>
        <end position="96"/>
    </location>
</feature>
<dbReference type="RefSeq" id="XP_007413746.1">
    <property type="nucleotide sequence ID" value="XM_007413684.1"/>
</dbReference>
<name>F4RXE6_MELLP</name>
<feature type="compositionally biased region" description="Low complexity" evidence="1">
    <location>
        <begin position="57"/>
        <end position="69"/>
    </location>
</feature>